<feature type="transmembrane region" description="Helical" evidence="6">
    <location>
        <begin position="272"/>
        <end position="296"/>
    </location>
</feature>
<reference evidence="8" key="1">
    <citation type="submission" date="2020-01" db="EMBL/GenBank/DDBJ databases">
        <authorList>
            <person name="Meier V. D."/>
            <person name="Meier V D."/>
        </authorList>
    </citation>
    <scope>NUCLEOTIDE SEQUENCE</scope>
    <source>
        <strain evidence="8">HLG_WM_MAG_10</strain>
    </source>
</reference>
<keyword evidence="5 6" id="KW-0472">Membrane</keyword>
<organism evidence="8">
    <name type="scientific">uncultured Aureispira sp</name>
    <dbReference type="NCBI Taxonomy" id="1331704"/>
    <lineage>
        <taxon>Bacteria</taxon>
        <taxon>Pseudomonadati</taxon>
        <taxon>Bacteroidota</taxon>
        <taxon>Saprospiria</taxon>
        <taxon>Saprospirales</taxon>
        <taxon>Saprospiraceae</taxon>
        <taxon>Aureispira</taxon>
        <taxon>environmental samples</taxon>
    </lineage>
</organism>
<feature type="domain" description="ABC-2 type transporter transmembrane" evidence="7">
    <location>
        <begin position="19"/>
        <end position="414"/>
    </location>
</feature>
<dbReference type="GO" id="GO:0005886">
    <property type="term" value="C:plasma membrane"/>
    <property type="evidence" value="ECO:0007669"/>
    <property type="project" value="UniProtKB-SubCell"/>
</dbReference>
<evidence type="ECO:0000259" key="7">
    <source>
        <dbReference type="Pfam" id="PF12698"/>
    </source>
</evidence>
<gene>
    <name evidence="8" type="ORF">HELGO_WM20358</name>
</gene>
<evidence type="ECO:0000256" key="2">
    <source>
        <dbReference type="ARBA" id="ARBA00022475"/>
    </source>
</evidence>
<comment type="subcellular location">
    <subcellularLocation>
        <location evidence="1">Cell membrane</location>
        <topology evidence="1">Multi-pass membrane protein</topology>
    </subcellularLocation>
</comment>
<dbReference type="InterPro" id="IPR013525">
    <property type="entry name" value="ABC2_TM"/>
</dbReference>
<dbReference type="AlphaFoldDB" id="A0A6S6U1Q3"/>
<evidence type="ECO:0000256" key="3">
    <source>
        <dbReference type="ARBA" id="ARBA00022692"/>
    </source>
</evidence>
<accession>A0A6S6U1Q3</accession>
<dbReference type="PANTHER" id="PTHR30294">
    <property type="entry name" value="MEMBRANE COMPONENT OF ABC TRANSPORTER YHHJ-RELATED"/>
    <property type="match status" value="1"/>
</dbReference>
<keyword evidence="4 6" id="KW-1133">Transmembrane helix</keyword>
<evidence type="ECO:0000313" key="8">
    <source>
        <dbReference type="EMBL" id="CAA6825605.1"/>
    </source>
</evidence>
<feature type="transmembrane region" description="Helical" evidence="6">
    <location>
        <begin position="225"/>
        <end position="245"/>
    </location>
</feature>
<dbReference type="PANTHER" id="PTHR30294:SF38">
    <property type="entry name" value="TRANSPORT PERMEASE PROTEIN"/>
    <property type="match status" value="1"/>
</dbReference>
<name>A0A6S6U1Q3_9BACT</name>
<feature type="transmembrane region" description="Helical" evidence="6">
    <location>
        <begin position="308"/>
        <end position="329"/>
    </location>
</feature>
<dbReference type="Gene3D" id="3.40.1710.10">
    <property type="entry name" value="abc type-2 transporter like domain"/>
    <property type="match status" value="1"/>
</dbReference>
<protein>
    <submittedName>
        <fullName evidence="8">ABC transporter, permease component</fullName>
    </submittedName>
</protein>
<proteinExistence type="predicted"/>
<feature type="transmembrane region" description="Helical" evidence="6">
    <location>
        <begin position="20"/>
        <end position="39"/>
    </location>
</feature>
<dbReference type="EMBL" id="CACVAQ010000366">
    <property type="protein sequence ID" value="CAA6825605.1"/>
    <property type="molecule type" value="Genomic_DNA"/>
</dbReference>
<evidence type="ECO:0000256" key="6">
    <source>
        <dbReference type="SAM" id="Phobius"/>
    </source>
</evidence>
<feature type="transmembrane region" description="Helical" evidence="6">
    <location>
        <begin position="341"/>
        <end position="361"/>
    </location>
</feature>
<dbReference type="GO" id="GO:0140359">
    <property type="term" value="F:ABC-type transporter activity"/>
    <property type="evidence" value="ECO:0007669"/>
    <property type="project" value="InterPro"/>
</dbReference>
<keyword evidence="2" id="KW-1003">Cell membrane</keyword>
<evidence type="ECO:0000256" key="4">
    <source>
        <dbReference type="ARBA" id="ARBA00022989"/>
    </source>
</evidence>
<evidence type="ECO:0000256" key="1">
    <source>
        <dbReference type="ARBA" id="ARBA00004651"/>
    </source>
</evidence>
<dbReference type="Pfam" id="PF12698">
    <property type="entry name" value="ABC2_membrane_3"/>
    <property type="match status" value="1"/>
</dbReference>
<dbReference type="InterPro" id="IPR051449">
    <property type="entry name" value="ABC-2_transporter_component"/>
</dbReference>
<sequence length="423" mass="46974">MFKLWVAIKKEFRILMYDKAGLAVMFGMPLLLVYVITIIQDSAFKIVNENSISILIVNKDKGAEGQKLVDLMESSGLFELSQKDSVRNVKLTMQKEDYLTSLVIADNFTEKLTEKARLVSSTMMTELGLEEPTNLPKKIKLPALDFYHDPVLQENYCFSIMSMIDAFLKSIEGELFINQMCQQLELTESPQQLKDAMIDNRVPINRMPATISDSTKLPNSTQHNVPAWTIFAMFFMVVSLGNNIVKERLNGSFIRLKTMPTSFSLVLGAKMLLYLAAAVAQVALVFSSAILTFPLLGLPELTLPSNHLGFVLIVLLSGLAAVSYAMLVGTMARTQEQAHGFGSMSIVILAAIGGIWVPSFVMPDYMQTISLISPLNWCLEGFYVLFLKGGSWAALQTVVFGLSTFIMVCLGIAFLKLKKDKII</sequence>
<feature type="transmembrane region" description="Helical" evidence="6">
    <location>
        <begin position="392"/>
        <end position="415"/>
    </location>
</feature>
<keyword evidence="3 6" id="KW-0812">Transmembrane</keyword>
<evidence type="ECO:0000256" key="5">
    <source>
        <dbReference type="ARBA" id="ARBA00023136"/>
    </source>
</evidence>